<dbReference type="Proteomes" id="UP000305778">
    <property type="component" value="Unassembled WGS sequence"/>
</dbReference>
<dbReference type="Gene3D" id="3.30.429.10">
    <property type="entry name" value="Macrophage Migration Inhibitory Factor"/>
    <property type="match status" value="1"/>
</dbReference>
<evidence type="ECO:0000313" key="2">
    <source>
        <dbReference type="Proteomes" id="UP000305778"/>
    </source>
</evidence>
<dbReference type="InterPro" id="IPR014347">
    <property type="entry name" value="Tautomerase/MIF_sf"/>
</dbReference>
<dbReference type="PANTHER" id="PTHR37950:SF1">
    <property type="entry name" value="4-HYDROXYPHENYLACETATE CATABOLISM PROTEIN"/>
    <property type="match status" value="1"/>
</dbReference>
<dbReference type="OrthoDB" id="7203947at2"/>
<reference evidence="1 2" key="1">
    <citation type="submission" date="2019-04" db="EMBL/GenBank/DDBJ databases">
        <title>Streptomyces oryziradicis sp. nov., a novel actinomycete isolated from rhizosphere soil of rice (Oryza sativa L.).</title>
        <authorList>
            <person name="Li C."/>
        </authorList>
    </citation>
    <scope>NUCLEOTIDE SEQUENCE [LARGE SCALE GENOMIC DNA]</scope>
    <source>
        <strain evidence="1 2">NEAU-C40</strain>
    </source>
</reference>
<comment type="caution">
    <text evidence="1">The sequence shown here is derived from an EMBL/GenBank/DDBJ whole genome shotgun (WGS) entry which is preliminary data.</text>
</comment>
<sequence>MPQITVDYSDALDEVFDRRGFALALHPLTAKIIGTTVEACKTRFRRVEEIVIADGEPQHAVLHTEFGILAGRTPEVKAELSEAVVALAREHTVAAAPGLTVHISVDVTDLSPAYRKHVGP</sequence>
<keyword evidence="2" id="KW-1185">Reference proteome</keyword>
<dbReference type="RefSeq" id="WP_136724997.1">
    <property type="nucleotide sequence ID" value="NZ_SUMC01000016.1"/>
</dbReference>
<organism evidence="1 2">
    <name type="scientific">Actinacidiphila oryziradicis</name>
    <dbReference type="NCBI Taxonomy" id="2571141"/>
    <lineage>
        <taxon>Bacteria</taxon>
        <taxon>Bacillati</taxon>
        <taxon>Actinomycetota</taxon>
        <taxon>Actinomycetes</taxon>
        <taxon>Kitasatosporales</taxon>
        <taxon>Streptomycetaceae</taxon>
        <taxon>Actinacidiphila</taxon>
    </lineage>
</organism>
<protein>
    <submittedName>
        <fullName evidence="1">Isomerase</fullName>
    </submittedName>
</protein>
<dbReference type="PANTHER" id="PTHR37950">
    <property type="entry name" value="4-HYDROXYPHENYLACETATE CATABOLISM PROTEIN"/>
    <property type="match status" value="1"/>
</dbReference>
<evidence type="ECO:0000313" key="1">
    <source>
        <dbReference type="EMBL" id="TKA10181.1"/>
    </source>
</evidence>
<dbReference type="SUPFAM" id="SSF55331">
    <property type="entry name" value="Tautomerase/MIF"/>
    <property type="match status" value="1"/>
</dbReference>
<dbReference type="EMBL" id="SUMC01000016">
    <property type="protein sequence ID" value="TKA10181.1"/>
    <property type="molecule type" value="Genomic_DNA"/>
</dbReference>
<keyword evidence="1" id="KW-0413">Isomerase</keyword>
<gene>
    <name evidence="1" type="ORF">FCI23_18435</name>
</gene>
<accession>A0A4U0SPQ8</accession>
<name>A0A4U0SPQ8_9ACTN</name>
<dbReference type="InterPro" id="IPR004220">
    <property type="entry name" value="5-COMe_2-OHmuconate_Isoase"/>
</dbReference>
<dbReference type="AlphaFoldDB" id="A0A4U0SPQ8"/>
<proteinExistence type="predicted"/>
<dbReference type="GO" id="GO:0008704">
    <property type="term" value="F:5-carboxymethyl-2-hydroxymuconate delta-isomerase activity"/>
    <property type="evidence" value="ECO:0007669"/>
    <property type="project" value="InterPro"/>
</dbReference>
<dbReference type="Pfam" id="PF02962">
    <property type="entry name" value="CHMI"/>
    <property type="match status" value="1"/>
</dbReference>